<dbReference type="Proteomes" id="UP000008864">
    <property type="component" value="Unassembled WGS sequence"/>
</dbReference>
<dbReference type="PANTHER" id="PTHR15341:SF3">
    <property type="entry name" value="NUCLEAR NUCLEIC ACID-BINDING PROTEIN C1D"/>
    <property type="match status" value="1"/>
</dbReference>
<dbReference type="Pfam" id="PF04000">
    <property type="entry name" value="Sas10_Utp3"/>
    <property type="match status" value="1"/>
</dbReference>
<comment type="similarity">
    <text evidence="2 6">Belongs to the C1D family.</text>
</comment>
<dbReference type="eggNOG" id="KOG4835">
    <property type="taxonomic scope" value="Eukaryota"/>
</dbReference>
<feature type="region of interest" description="Disordered" evidence="7">
    <location>
        <begin position="119"/>
        <end position="249"/>
    </location>
</feature>
<reference evidence="9" key="1">
    <citation type="journal article" date="2012" name="MBio">
        <title>Comparative genome analysis of Trichophyton rubrum and related dermatophytes reveals candidate genes involved in infection.</title>
        <authorList>
            <person name="Martinez D.A."/>
            <person name="Oliver B.G."/>
            <person name="Graeser Y."/>
            <person name="Goldberg J.M."/>
            <person name="Li W."/>
            <person name="Martinez-Rossi N.M."/>
            <person name="Monod M."/>
            <person name="Shelest E."/>
            <person name="Barton R.C."/>
            <person name="Birch E."/>
            <person name="Brakhage A.A."/>
            <person name="Chen Z."/>
            <person name="Gurr S.J."/>
            <person name="Heiman D."/>
            <person name="Heitman J."/>
            <person name="Kosti I."/>
            <person name="Rossi A."/>
            <person name="Saif S."/>
            <person name="Samalova M."/>
            <person name="Saunders C.W."/>
            <person name="Shea T."/>
            <person name="Summerbell R.C."/>
            <person name="Xu J."/>
            <person name="Young S."/>
            <person name="Zeng Q."/>
            <person name="Birren B.W."/>
            <person name="Cuomo C.A."/>
            <person name="White T.C."/>
        </authorList>
    </citation>
    <scope>NUCLEOTIDE SEQUENCE [LARGE SCALE GENOMIC DNA]</scope>
    <source>
        <strain evidence="9">ATCC MYA-4607 / CBS 118892</strain>
    </source>
</reference>
<evidence type="ECO:0000256" key="2">
    <source>
        <dbReference type="ARBA" id="ARBA00009154"/>
    </source>
</evidence>
<name>F2SH77_TRIRC</name>
<dbReference type="EMBL" id="GG700649">
    <property type="protein sequence ID" value="EGD86167.2"/>
    <property type="molecule type" value="Genomic_DNA"/>
</dbReference>
<keyword evidence="5 6" id="KW-0539">Nucleus</keyword>
<dbReference type="HOGENOM" id="CLU_064339_2_1_1"/>
<keyword evidence="3 6" id="KW-0698">rRNA processing</keyword>
<dbReference type="InterPro" id="IPR011082">
    <property type="entry name" value="Exosome-assoc_fac/DNA_repair"/>
</dbReference>
<dbReference type="GO" id="GO:0000178">
    <property type="term" value="C:exosome (RNase complex)"/>
    <property type="evidence" value="ECO:0007669"/>
    <property type="project" value="TreeGrafter"/>
</dbReference>
<gene>
    <name evidence="8" type="ORF">TERG_02431</name>
</gene>
<feature type="compositionally biased region" description="Acidic residues" evidence="7">
    <location>
        <begin position="154"/>
        <end position="180"/>
    </location>
</feature>
<comment type="subcellular location">
    <subcellularLocation>
        <location evidence="1 6">Nucleus</location>
    </subcellularLocation>
</comment>
<dbReference type="GO" id="GO:0003677">
    <property type="term" value="F:DNA binding"/>
    <property type="evidence" value="ECO:0007669"/>
    <property type="project" value="TreeGrafter"/>
</dbReference>
<organism evidence="8 9">
    <name type="scientific">Trichophyton rubrum (strain ATCC MYA-4607 / CBS 118892)</name>
    <name type="common">Athlete's foot fungus</name>
    <dbReference type="NCBI Taxonomy" id="559305"/>
    <lineage>
        <taxon>Eukaryota</taxon>
        <taxon>Fungi</taxon>
        <taxon>Dikarya</taxon>
        <taxon>Ascomycota</taxon>
        <taxon>Pezizomycotina</taxon>
        <taxon>Eurotiomycetes</taxon>
        <taxon>Eurotiomycetidae</taxon>
        <taxon>Onygenales</taxon>
        <taxon>Arthrodermataceae</taxon>
        <taxon>Trichophyton</taxon>
    </lineage>
</organism>
<evidence type="ECO:0000256" key="7">
    <source>
        <dbReference type="SAM" id="MobiDB-lite"/>
    </source>
</evidence>
<dbReference type="InterPro" id="IPR007146">
    <property type="entry name" value="Sas10/Utp3/C1D"/>
</dbReference>
<evidence type="ECO:0000256" key="6">
    <source>
        <dbReference type="RuleBase" id="RU368003"/>
    </source>
</evidence>
<evidence type="ECO:0000313" key="8">
    <source>
        <dbReference type="EMBL" id="EGD86167.2"/>
    </source>
</evidence>
<evidence type="ECO:0000256" key="3">
    <source>
        <dbReference type="ARBA" id="ARBA00022552"/>
    </source>
</evidence>
<dbReference type="VEuPathDB" id="FungiDB:TERG_02431"/>
<accession>F2SH77</accession>
<dbReference type="GeneID" id="10379098"/>
<proteinExistence type="inferred from homology"/>
<dbReference type="OMA" id="RLKGYFG"/>
<dbReference type="InParanoid" id="F2SH77"/>
<evidence type="ECO:0000313" key="9">
    <source>
        <dbReference type="Proteomes" id="UP000008864"/>
    </source>
</evidence>
<feature type="compositionally biased region" description="Basic and acidic residues" evidence="7">
    <location>
        <begin position="126"/>
        <end position="135"/>
    </location>
</feature>
<comment type="function">
    <text evidence="6">Required for exosome-dependent processing of pre-rRNA and small nucleolar RNA (snRNA) precursors. Involved in processing of 35S pre-rRNA at the A0, A1 and A2 sites.</text>
</comment>
<dbReference type="RefSeq" id="XP_047603883.1">
    <property type="nucleotide sequence ID" value="XM_047747914.1"/>
</dbReference>
<dbReference type="PANTHER" id="PTHR15341">
    <property type="entry name" value="SUN-COR STEROID HORMONE RECEPTOR CO-REPRESSOR"/>
    <property type="match status" value="1"/>
</dbReference>
<sequence length="249" mass="27860">MATEASDLTPLLEQLEDSIDDIEEVLEPLLERGLTTTAQKLPLLDKAKLHVLLSYSIESLIFSYLRLNDVDAKEHPVFRELNRAGNDKYDLERAEREAKEKALAQLRAAQLAKMKAKVAATVPQKRSAEESEMSGRDSTAVSTPEPKKSRITDPGDDDEEDEEEEEGQEDGEIEEEESAEDDKQVGEVKEEAFIKLPAVETSKKNKKKLSKAEKKAMHGKNGNNAAKKRHKRKNKKVKKADAARPQNNG</sequence>
<evidence type="ECO:0000256" key="4">
    <source>
        <dbReference type="ARBA" id="ARBA00022884"/>
    </source>
</evidence>
<feature type="compositionally biased region" description="Basic and acidic residues" evidence="7">
    <location>
        <begin position="181"/>
        <end position="193"/>
    </location>
</feature>
<dbReference type="AlphaFoldDB" id="F2SH77"/>
<dbReference type="GO" id="GO:0005730">
    <property type="term" value="C:nucleolus"/>
    <property type="evidence" value="ECO:0007669"/>
    <property type="project" value="TreeGrafter"/>
</dbReference>
<dbReference type="OrthoDB" id="1421013at2759"/>
<feature type="compositionally biased region" description="Basic residues" evidence="7">
    <location>
        <begin position="226"/>
        <end position="238"/>
    </location>
</feature>
<dbReference type="STRING" id="559305.F2SH77"/>
<dbReference type="GO" id="GO:0010468">
    <property type="term" value="P:regulation of gene expression"/>
    <property type="evidence" value="ECO:0007669"/>
    <property type="project" value="TreeGrafter"/>
</dbReference>
<dbReference type="GO" id="GO:0003723">
    <property type="term" value="F:RNA binding"/>
    <property type="evidence" value="ECO:0007669"/>
    <property type="project" value="UniProtKB-UniRule"/>
</dbReference>
<protein>
    <recommendedName>
        <fullName evidence="6">Exosome complex protein</fullName>
    </recommendedName>
</protein>
<evidence type="ECO:0000256" key="1">
    <source>
        <dbReference type="ARBA" id="ARBA00004123"/>
    </source>
</evidence>
<keyword evidence="4 6" id="KW-0694">RNA-binding</keyword>
<keyword evidence="9" id="KW-1185">Reference proteome</keyword>
<dbReference type="GO" id="GO:0000460">
    <property type="term" value="P:maturation of 5.8S rRNA"/>
    <property type="evidence" value="ECO:0007669"/>
    <property type="project" value="TreeGrafter"/>
</dbReference>
<evidence type="ECO:0000256" key="5">
    <source>
        <dbReference type="ARBA" id="ARBA00023242"/>
    </source>
</evidence>